<reference evidence="3 4" key="1">
    <citation type="journal article" date="2019" name="Commun. Biol.">
        <title>The bagworm genome reveals a unique fibroin gene that provides high tensile strength.</title>
        <authorList>
            <person name="Kono N."/>
            <person name="Nakamura H."/>
            <person name="Ohtoshi R."/>
            <person name="Tomita M."/>
            <person name="Numata K."/>
            <person name="Arakawa K."/>
        </authorList>
    </citation>
    <scope>NUCLEOTIDE SEQUENCE [LARGE SCALE GENOMIC DNA]</scope>
</reference>
<feature type="region of interest" description="Disordered" evidence="1">
    <location>
        <begin position="1"/>
        <end position="32"/>
    </location>
</feature>
<dbReference type="Gene3D" id="3.30.710.10">
    <property type="entry name" value="Potassium Channel Kv1.1, Chain A"/>
    <property type="match status" value="2"/>
</dbReference>
<dbReference type="AlphaFoldDB" id="A0A4C1ZT13"/>
<evidence type="ECO:0000259" key="2">
    <source>
        <dbReference type="PROSITE" id="PS50097"/>
    </source>
</evidence>
<dbReference type="GO" id="GO:0061138">
    <property type="term" value="P:morphogenesis of a branching epithelium"/>
    <property type="evidence" value="ECO:0007669"/>
    <property type="project" value="InterPro"/>
</dbReference>
<organism evidence="3 4">
    <name type="scientific">Eumeta variegata</name>
    <name type="common">Bagworm moth</name>
    <name type="synonym">Eumeta japonica</name>
    <dbReference type="NCBI Taxonomy" id="151549"/>
    <lineage>
        <taxon>Eukaryota</taxon>
        <taxon>Metazoa</taxon>
        <taxon>Ecdysozoa</taxon>
        <taxon>Arthropoda</taxon>
        <taxon>Hexapoda</taxon>
        <taxon>Insecta</taxon>
        <taxon>Pterygota</taxon>
        <taxon>Neoptera</taxon>
        <taxon>Endopterygota</taxon>
        <taxon>Lepidoptera</taxon>
        <taxon>Glossata</taxon>
        <taxon>Ditrysia</taxon>
        <taxon>Tineoidea</taxon>
        <taxon>Psychidae</taxon>
        <taxon>Oiketicinae</taxon>
        <taxon>Eumeta</taxon>
    </lineage>
</organism>
<gene>
    <name evidence="3" type="ORF">EVAR_63720_1</name>
</gene>
<dbReference type="SUPFAM" id="SSF54695">
    <property type="entry name" value="POZ domain"/>
    <property type="match status" value="2"/>
</dbReference>
<keyword evidence="4" id="KW-1185">Reference proteome</keyword>
<dbReference type="InterPro" id="IPR042345">
    <property type="entry name" value="Btbd7"/>
</dbReference>
<dbReference type="InterPro" id="IPR011333">
    <property type="entry name" value="SKP1/BTB/POZ_sf"/>
</dbReference>
<dbReference type="EMBL" id="BGZK01002233">
    <property type="protein sequence ID" value="GBP92041.1"/>
    <property type="molecule type" value="Genomic_DNA"/>
</dbReference>
<accession>A0A4C1ZT13</accession>
<dbReference type="PROSITE" id="PS50097">
    <property type="entry name" value="BTB"/>
    <property type="match status" value="2"/>
</dbReference>
<evidence type="ECO:0000256" key="1">
    <source>
        <dbReference type="SAM" id="MobiDB-lite"/>
    </source>
</evidence>
<dbReference type="PANTHER" id="PTHR16064:SF3">
    <property type="entry name" value="BTB_POZ DOMAIN-CONTAINING PROTEIN 7"/>
    <property type="match status" value="1"/>
</dbReference>
<comment type="caution">
    <text evidence="3">The sequence shown here is derived from an EMBL/GenBank/DDBJ whole genome shotgun (WGS) entry which is preliminary data.</text>
</comment>
<dbReference type="InterPro" id="IPR000210">
    <property type="entry name" value="BTB/POZ_dom"/>
</dbReference>
<feature type="domain" description="BTB" evidence="2">
    <location>
        <begin position="300"/>
        <end position="363"/>
    </location>
</feature>
<feature type="region of interest" description="Disordered" evidence="1">
    <location>
        <begin position="179"/>
        <end position="204"/>
    </location>
</feature>
<name>A0A4C1ZT13_EUMVA</name>
<feature type="region of interest" description="Disordered" evidence="1">
    <location>
        <begin position="50"/>
        <end position="70"/>
    </location>
</feature>
<dbReference type="Pfam" id="PF00651">
    <property type="entry name" value="BTB"/>
    <property type="match status" value="1"/>
</dbReference>
<dbReference type="PANTHER" id="PTHR16064">
    <property type="entry name" value="BTB POZ DOMAIN CONTAINING 7"/>
    <property type="match status" value="1"/>
</dbReference>
<protein>
    <recommendedName>
        <fullName evidence="2">BTB domain-containing protein</fullName>
    </recommendedName>
</protein>
<dbReference type="Proteomes" id="UP000299102">
    <property type="component" value="Unassembled WGS sequence"/>
</dbReference>
<evidence type="ECO:0000313" key="4">
    <source>
        <dbReference type="Proteomes" id="UP000299102"/>
    </source>
</evidence>
<evidence type="ECO:0000313" key="3">
    <source>
        <dbReference type="EMBL" id="GBP92041.1"/>
    </source>
</evidence>
<sequence length="665" mass="70876">MTHDGILEVGAAKGSSGGGRRRRGRGARRGDARRAMSALLCCRRAPAPAGPPDMGAAISQPPHHHQDQDPVNTIAIRPPDGMRTTSALNLFDLFPNTKRKRCRVLQEGEECAADGLQPAPATMADLIRYLQYLFLADRLWICAHMSSHRCLCNHRERKKKAGGGAALGTLRRRLAAAAARRAPHPRRAARNDREESPALEGNSISNGEGVGMMEKLRGEWAATTTYQLKYCGYCARGCEHGRQLRAIVSSWRVAEVAALRDELEAAAALRDLATQAELAREPAPRLHAALWALHADGWGCDTQLQHRGALFNVHRALLAARCSYFRDLLGNRPDIHGRYRTDGACALLSVEELEAALAALYGGPDYAARAGAGRRCGTCSRHACCPMCHKSRGCGDGGEAECGGGECCARAPDLDVISADPHAGRRAGRAARSCSCATGGGRRADAALLARLADQLGFRPDALHADMKYLLDSGTRRRSLHVLIPHSAVPSIHLCDYADTRLVFSCETGAGGASGAAAAGAGASEYGFRSSLELPCHRAVLAARSRYFRNMLSRRGEAGNGCGGRGRCAGGASAGASAGSGGIVRVCVDEKVLPRRFARALLHAAYTDQLDLSLIGRSGSSPGGGAPSVRPARRIILHESDQITLPVLIVNCRRESWSSVHSSDR</sequence>
<proteinExistence type="predicted"/>
<feature type="domain" description="BTB" evidence="2">
    <location>
        <begin position="533"/>
        <end position="614"/>
    </location>
</feature>
<dbReference type="OrthoDB" id="2347980at2759"/>
<dbReference type="STRING" id="151549.A0A4C1ZT13"/>